<dbReference type="Gene3D" id="1.10.246.130">
    <property type="match status" value="1"/>
</dbReference>
<dbReference type="EMBL" id="NJIH01000012">
    <property type="protein sequence ID" value="OWT55718.1"/>
    <property type="molecule type" value="Genomic_DNA"/>
</dbReference>
<sequence>MTTNSIESWRPTISGSHYAVSSGHALATAAAMRVLDRGGNAVDAGVTAAMALSILQPDVVSFAGVAPTLVYMRDTGRVTSLEGLGYWPAATDVGKLRAIGGATIPEGILQQVIPAAPATHIEALRRFGTISFEEAVTPAFELARDGFYMYPVLRDVLEQHAADIDRYPENAAVFRPGGTTLPVGARLRQTNLAKTLWRLVEAERAATGDRASRLRAVHDCFYKGPIARDIANFHERLGGFMRLEDLADFEVPVSSGISSSYHNLQIHSCDVWCQGIVLHEALKILEGFDLSQYRHNQPAYLHLIAQALELAFADREAYVGDPKFVDVPTEELLSEEYAARQRMRIDPRRAPRAAAPGLLRSRSQRLNQPTAGSGPVPPPPDTIYACVVDKFGNAYSATPSDTMYNTPMIDGMGLAISPRGMQSRLEEGHPCSVAPGKRPRLTPTPAIALENKRLRLVWGTPGGDIQCQAMLQALLNIVQFKMPIQRAIESPRIGTYGYPSSFPPNHVLLGRLCIESRIPEKIRRAMQAYGYDVEVWPEASWLAGSVCAIWNDWDQGLLNAGADPRRGAYAMAW</sequence>
<protein>
    <submittedName>
        <fullName evidence="2">Gamma-glutamyltransferase</fullName>
    </submittedName>
</protein>
<evidence type="ECO:0000256" key="1">
    <source>
        <dbReference type="SAM" id="MobiDB-lite"/>
    </source>
</evidence>
<dbReference type="PANTHER" id="PTHR43881">
    <property type="entry name" value="GAMMA-GLUTAMYLTRANSPEPTIDASE (AFU_ORTHOLOGUE AFUA_4G13580)"/>
    <property type="match status" value="1"/>
</dbReference>
<dbReference type="Pfam" id="PF01019">
    <property type="entry name" value="G_glu_transpept"/>
    <property type="match status" value="1"/>
</dbReference>
<comment type="caution">
    <text evidence="2">The sequence shown here is derived from an EMBL/GenBank/DDBJ whole genome shotgun (WGS) entry which is preliminary data.</text>
</comment>
<keyword evidence="2" id="KW-0808">Transferase</keyword>
<dbReference type="InterPro" id="IPR052896">
    <property type="entry name" value="GGT-like_enzyme"/>
</dbReference>
<dbReference type="Gene3D" id="3.60.20.40">
    <property type="match status" value="1"/>
</dbReference>
<evidence type="ECO:0000313" key="3">
    <source>
        <dbReference type="Proteomes" id="UP000214603"/>
    </source>
</evidence>
<proteinExistence type="predicted"/>
<feature type="region of interest" description="Disordered" evidence="1">
    <location>
        <begin position="346"/>
        <end position="379"/>
    </location>
</feature>
<dbReference type="GO" id="GO:0016740">
    <property type="term" value="F:transferase activity"/>
    <property type="evidence" value="ECO:0007669"/>
    <property type="project" value="UniProtKB-KW"/>
</dbReference>
<dbReference type="InterPro" id="IPR043137">
    <property type="entry name" value="GGT_ssub_C"/>
</dbReference>
<gene>
    <name evidence="2" type="ORF">CEY11_20590</name>
</gene>
<organism evidence="2 3">
    <name type="scientific">Candidimonas nitroreducens</name>
    <dbReference type="NCBI Taxonomy" id="683354"/>
    <lineage>
        <taxon>Bacteria</taxon>
        <taxon>Pseudomonadati</taxon>
        <taxon>Pseudomonadota</taxon>
        <taxon>Betaproteobacteria</taxon>
        <taxon>Burkholderiales</taxon>
        <taxon>Alcaligenaceae</taxon>
        <taxon>Candidimonas</taxon>
    </lineage>
</organism>
<keyword evidence="3" id="KW-1185">Reference proteome</keyword>
<dbReference type="SUPFAM" id="SSF56235">
    <property type="entry name" value="N-terminal nucleophile aminohydrolases (Ntn hydrolases)"/>
    <property type="match status" value="1"/>
</dbReference>
<dbReference type="InterPro" id="IPR029055">
    <property type="entry name" value="Ntn_hydrolases_N"/>
</dbReference>
<dbReference type="Proteomes" id="UP000214603">
    <property type="component" value="Unassembled WGS sequence"/>
</dbReference>
<name>A0A225M330_9BURK</name>
<dbReference type="AlphaFoldDB" id="A0A225M330"/>
<dbReference type="InterPro" id="IPR043138">
    <property type="entry name" value="GGT_lsub"/>
</dbReference>
<reference evidence="3" key="1">
    <citation type="submission" date="2017-06" db="EMBL/GenBank/DDBJ databases">
        <title>Herbaspirillum phytohormonus sp. nov., isolated from the root nodule of Robinia pseudoacacia in lead-zinc mine.</title>
        <authorList>
            <person name="Fan M."/>
            <person name="Lin Y."/>
        </authorList>
    </citation>
    <scope>NUCLEOTIDE SEQUENCE [LARGE SCALE GENOMIC DNA]</scope>
    <source>
        <strain evidence="3">SC-089</strain>
    </source>
</reference>
<dbReference type="PANTHER" id="PTHR43881:SF1">
    <property type="entry name" value="GAMMA-GLUTAMYLTRANSPEPTIDASE (AFU_ORTHOLOGUE AFUA_4G13580)"/>
    <property type="match status" value="1"/>
</dbReference>
<evidence type="ECO:0000313" key="2">
    <source>
        <dbReference type="EMBL" id="OWT55718.1"/>
    </source>
</evidence>
<accession>A0A225M330</accession>
<dbReference type="PRINTS" id="PR01210">
    <property type="entry name" value="GGTRANSPTASE"/>
</dbReference>